<keyword evidence="2" id="KW-1185">Reference proteome</keyword>
<accession>A0A8X7SJD2</accession>
<comment type="caution">
    <text evidence="1">The sequence shown here is derived from an EMBL/GenBank/DDBJ whole genome shotgun (WGS) entry which is preliminary data.</text>
</comment>
<protein>
    <submittedName>
        <fullName evidence="1">Uncharacterized protein</fullName>
    </submittedName>
</protein>
<gene>
    <name evidence="1" type="ORF">Bca52824_027171</name>
</gene>
<dbReference type="Proteomes" id="UP000886595">
    <property type="component" value="Unassembled WGS sequence"/>
</dbReference>
<sequence length="82" mass="9339">MRRHRGEIPREEDRVQWRRGDDLVIPCWRIATTFGACAESDEGGAKRRSWVVMAWARQMASSGHNGGAAERFDFMTETSARA</sequence>
<name>A0A8X7SJD2_BRACI</name>
<evidence type="ECO:0000313" key="1">
    <source>
        <dbReference type="EMBL" id="KAG2307423.1"/>
    </source>
</evidence>
<dbReference type="EMBL" id="JAAMPC010000006">
    <property type="protein sequence ID" value="KAG2307423.1"/>
    <property type="molecule type" value="Genomic_DNA"/>
</dbReference>
<organism evidence="1 2">
    <name type="scientific">Brassica carinata</name>
    <name type="common">Ethiopian mustard</name>
    <name type="synonym">Abyssinian cabbage</name>
    <dbReference type="NCBI Taxonomy" id="52824"/>
    <lineage>
        <taxon>Eukaryota</taxon>
        <taxon>Viridiplantae</taxon>
        <taxon>Streptophyta</taxon>
        <taxon>Embryophyta</taxon>
        <taxon>Tracheophyta</taxon>
        <taxon>Spermatophyta</taxon>
        <taxon>Magnoliopsida</taxon>
        <taxon>eudicotyledons</taxon>
        <taxon>Gunneridae</taxon>
        <taxon>Pentapetalae</taxon>
        <taxon>rosids</taxon>
        <taxon>malvids</taxon>
        <taxon>Brassicales</taxon>
        <taxon>Brassicaceae</taxon>
        <taxon>Brassiceae</taxon>
        <taxon>Brassica</taxon>
    </lineage>
</organism>
<dbReference type="AlphaFoldDB" id="A0A8X7SJD2"/>
<evidence type="ECO:0000313" key="2">
    <source>
        <dbReference type="Proteomes" id="UP000886595"/>
    </source>
</evidence>
<proteinExistence type="predicted"/>
<reference evidence="1 2" key="1">
    <citation type="submission" date="2020-02" db="EMBL/GenBank/DDBJ databases">
        <authorList>
            <person name="Ma Q."/>
            <person name="Huang Y."/>
            <person name="Song X."/>
            <person name="Pei D."/>
        </authorList>
    </citation>
    <scope>NUCLEOTIDE SEQUENCE [LARGE SCALE GENOMIC DNA]</scope>
    <source>
        <strain evidence="1">Sxm20200214</strain>
        <tissue evidence="1">Leaf</tissue>
    </source>
</reference>